<dbReference type="Pfam" id="PF15011">
    <property type="entry name" value="CA109-like"/>
    <property type="match status" value="1"/>
</dbReference>
<comment type="caution">
    <text evidence="1">The sequence shown here is derived from an EMBL/GenBank/DDBJ whole genome shotgun (WGS) entry which is preliminary data.</text>
</comment>
<dbReference type="AlphaFoldDB" id="A0AAV3NTQ6"/>
<reference evidence="1 2" key="1">
    <citation type="submission" date="2024-01" db="EMBL/GenBank/DDBJ databases">
        <title>The complete chloroplast genome sequence of Lithospermum erythrorhizon: insights into the phylogenetic relationship among Boraginaceae species and the maternal lineages of purple gromwells.</title>
        <authorList>
            <person name="Okada T."/>
            <person name="Watanabe K."/>
        </authorList>
    </citation>
    <scope>NUCLEOTIDE SEQUENCE [LARGE SCALE GENOMIC DNA]</scope>
</reference>
<dbReference type="InterPro" id="IPR029159">
    <property type="entry name" value="CA109-like"/>
</dbReference>
<proteinExistence type="predicted"/>
<evidence type="ECO:0000313" key="2">
    <source>
        <dbReference type="Proteomes" id="UP001454036"/>
    </source>
</evidence>
<sequence length="199" mass="22373">MENIVKKYQQRFRKVKEEMVKWEELQSCLVSQFVNASSIIQRLQIIQDCKNYGVLRCIEGIQVAVLAKQMDSLDSILLSMSKTMEDFQAVVSTIEKIVHDSAQLSKGGSAHLTSKQMQQRVGLKPSVVDCLDGLNLIADMHRSEYKLKETVVSTLAELALKPSACGDLVSLQRLLVDQPNISMDEVQNLLEIIFAEEIC</sequence>
<dbReference type="PANTHER" id="PTHR37904:SF2">
    <property type="entry name" value="OS10G0566900 PROTEIN"/>
    <property type="match status" value="1"/>
</dbReference>
<dbReference type="PANTHER" id="PTHR37904">
    <property type="entry name" value="OS10G0566900 PROTEIN"/>
    <property type="match status" value="1"/>
</dbReference>
<dbReference type="InterPro" id="IPR038985">
    <property type="entry name" value="OPRN-like"/>
</dbReference>
<gene>
    <name evidence="1" type="ORF">LIER_03560</name>
</gene>
<organism evidence="1 2">
    <name type="scientific">Lithospermum erythrorhizon</name>
    <name type="common">Purple gromwell</name>
    <name type="synonym">Lithospermum officinale var. erythrorhizon</name>
    <dbReference type="NCBI Taxonomy" id="34254"/>
    <lineage>
        <taxon>Eukaryota</taxon>
        <taxon>Viridiplantae</taxon>
        <taxon>Streptophyta</taxon>
        <taxon>Embryophyta</taxon>
        <taxon>Tracheophyta</taxon>
        <taxon>Spermatophyta</taxon>
        <taxon>Magnoliopsida</taxon>
        <taxon>eudicotyledons</taxon>
        <taxon>Gunneridae</taxon>
        <taxon>Pentapetalae</taxon>
        <taxon>asterids</taxon>
        <taxon>lamiids</taxon>
        <taxon>Boraginales</taxon>
        <taxon>Boraginaceae</taxon>
        <taxon>Boraginoideae</taxon>
        <taxon>Lithospermeae</taxon>
        <taxon>Lithospermum</taxon>
    </lineage>
</organism>
<protein>
    <submittedName>
        <fullName evidence="1">Uncharacterized protein</fullName>
    </submittedName>
</protein>
<accession>A0AAV3NTQ6</accession>
<dbReference type="Proteomes" id="UP001454036">
    <property type="component" value="Unassembled WGS sequence"/>
</dbReference>
<dbReference type="EMBL" id="BAABME010000432">
    <property type="protein sequence ID" value="GAA0142725.1"/>
    <property type="molecule type" value="Genomic_DNA"/>
</dbReference>
<name>A0AAV3NTQ6_LITER</name>
<keyword evidence="2" id="KW-1185">Reference proteome</keyword>
<evidence type="ECO:0000313" key="1">
    <source>
        <dbReference type="EMBL" id="GAA0142725.1"/>
    </source>
</evidence>